<evidence type="ECO:0000313" key="3">
    <source>
        <dbReference type="EMBL" id="PAV14994.1"/>
    </source>
</evidence>
<dbReference type="AlphaFoldDB" id="A0A286U618"/>
<evidence type="ECO:0000313" key="4">
    <source>
        <dbReference type="Proteomes" id="UP000217199"/>
    </source>
</evidence>
<gene>
    <name evidence="3" type="ORF">PNOK_0954700</name>
</gene>
<dbReference type="GO" id="GO:0072546">
    <property type="term" value="C:EMC complex"/>
    <property type="evidence" value="ECO:0007669"/>
    <property type="project" value="InterPro"/>
</dbReference>
<dbReference type="PANTHER" id="PTHR12941:SF10">
    <property type="entry name" value="ER MEMBRANE PROTEIN COMPLEX SUBUNIT 8_9 HOMOLOG"/>
    <property type="match status" value="1"/>
</dbReference>
<keyword evidence="4" id="KW-1185">Reference proteome</keyword>
<sequence length="486" mass="53030">MTSYNITEKAYAKVAFHAAKYPHKQVNGVFIGKTENGVIELKDAIPLLHHWTSLSPSMEIGLDLARNYAQSIGLNIVAYYQASENVNDTSLAPVGEKIAESIRKSFTNAIAFVVDSSKLASGEPALIPYLPQGNSTSWRPADGAAQLKNVSQVFSTRVLELIREGRKHQELGDFDDHLEDVSIDWLRNSDSSAIRPEQFLKNDKKTVGTEFYHINLWPGYPRNSHHYIFGDVALRPHYAQSWWTVEWDAAKFTSMSGDLVVPDTPDSGGTPYVWPGLQPGTTGVLQAVLDGRTGTWWIGDGYYGTPSLPWGAGFNAYPGQTVHFSFTSDSSGTWTCTLSGPGSASSTFALPGLTMNRAILAVELYSVPFDFGPVIYRNLEITATTAASGWCGKTSSSGYSSGGYTVTGAKASGTNLCIQTMKIIGFMIITSPDVLVQYVAWITPPSCPSLLRQKPRSEGSSHIGVERVIDPRHMSLPSVEMDEHNT</sequence>
<dbReference type="InterPro" id="IPR005366">
    <property type="entry name" value="EMC8/9"/>
</dbReference>
<feature type="domain" description="MPN" evidence="2">
    <location>
        <begin position="4"/>
        <end position="135"/>
    </location>
</feature>
<dbReference type="CDD" id="cd08060">
    <property type="entry name" value="MPN_UPF0172"/>
    <property type="match status" value="1"/>
</dbReference>
<proteinExistence type="inferred from homology"/>
<dbReference type="OrthoDB" id="3360643at2759"/>
<dbReference type="PROSITE" id="PS50249">
    <property type="entry name" value="MPN"/>
    <property type="match status" value="1"/>
</dbReference>
<dbReference type="STRING" id="2282107.A0A286U618"/>
<evidence type="ECO:0000259" key="2">
    <source>
        <dbReference type="PROSITE" id="PS50249"/>
    </source>
</evidence>
<dbReference type="InParanoid" id="A0A286U618"/>
<dbReference type="Pfam" id="PF03665">
    <property type="entry name" value="UPF0172"/>
    <property type="match status" value="1"/>
</dbReference>
<dbReference type="Proteomes" id="UP000217199">
    <property type="component" value="Unassembled WGS sequence"/>
</dbReference>
<comment type="caution">
    <text evidence="3">The sequence shown here is derived from an EMBL/GenBank/DDBJ whole genome shotgun (WGS) entry which is preliminary data.</text>
</comment>
<dbReference type="EMBL" id="NBII01000011">
    <property type="protein sequence ID" value="PAV14994.1"/>
    <property type="molecule type" value="Genomic_DNA"/>
</dbReference>
<accession>A0A286U618</accession>
<dbReference type="PANTHER" id="PTHR12941">
    <property type="entry name" value="ER MEMBRANE PROTEIN COMPLEX"/>
    <property type="match status" value="1"/>
</dbReference>
<reference evidence="3 4" key="1">
    <citation type="journal article" date="2017" name="Mol. Ecol.">
        <title>Comparative and population genomic landscape of Phellinus noxius: A hypervariable fungus causing root rot in trees.</title>
        <authorList>
            <person name="Chung C.L."/>
            <person name="Lee T.J."/>
            <person name="Akiba M."/>
            <person name="Lee H.H."/>
            <person name="Kuo T.H."/>
            <person name="Liu D."/>
            <person name="Ke H.M."/>
            <person name="Yokoi T."/>
            <person name="Roa M.B."/>
            <person name="Lu M.J."/>
            <person name="Chang Y.Y."/>
            <person name="Ann P.J."/>
            <person name="Tsai J.N."/>
            <person name="Chen C.Y."/>
            <person name="Tzean S.S."/>
            <person name="Ota Y."/>
            <person name="Hattori T."/>
            <person name="Sahashi N."/>
            <person name="Liou R.F."/>
            <person name="Kikuchi T."/>
            <person name="Tsai I.J."/>
        </authorList>
    </citation>
    <scope>NUCLEOTIDE SEQUENCE [LARGE SCALE GENOMIC DNA]</scope>
    <source>
        <strain evidence="3 4">FFPRI411160</strain>
    </source>
</reference>
<organism evidence="3 4">
    <name type="scientific">Pyrrhoderma noxium</name>
    <dbReference type="NCBI Taxonomy" id="2282107"/>
    <lineage>
        <taxon>Eukaryota</taxon>
        <taxon>Fungi</taxon>
        <taxon>Dikarya</taxon>
        <taxon>Basidiomycota</taxon>
        <taxon>Agaricomycotina</taxon>
        <taxon>Agaricomycetes</taxon>
        <taxon>Hymenochaetales</taxon>
        <taxon>Hymenochaetaceae</taxon>
        <taxon>Pyrrhoderma</taxon>
    </lineage>
</organism>
<name>A0A286U618_9AGAM</name>
<protein>
    <submittedName>
        <fullName evidence="3">UPF0172-domain-containing</fullName>
    </submittedName>
</protein>
<dbReference type="InterPro" id="IPR037518">
    <property type="entry name" value="MPN"/>
</dbReference>
<comment type="similarity">
    <text evidence="1">Belongs to the EMC8/EMC9 family.</text>
</comment>
<evidence type="ECO:0000256" key="1">
    <source>
        <dbReference type="ARBA" id="ARBA00007461"/>
    </source>
</evidence>